<dbReference type="SUPFAM" id="SSF82153">
    <property type="entry name" value="FAS1 domain"/>
    <property type="match status" value="2"/>
</dbReference>
<evidence type="ECO:0000313" key="3">
    <source>
        <dbReference type="EMBL" id="TDO23646.1"/>
    </source>
</evidence>
<evidence type="ECO:0000313" key="4">
    <source>
        <dbReference type="Proteomes" id="UP000295741"/>
    </source>
</evidence>
<feature type="chain" id="PRO_5020323178" evidence="1">
    <location>
        <begin position="23"/>
        <end position="308"/>
    </location>
</feature>
<name>A0A4R6INS9_9BACT</name>
<accession>A0A4R6INS9</accession>
<dbReference type="PROSITE" id="PS50213">
    <property type="entry name" value="FAS1"/>
    <property type="match status" value="2"/>
</dbReference>
<dbReference type="FunFam" id="2.30.180.10:FF:000032">
    <property type="entry name" value="Fasciclin domain-containing protein, putative"/>
    <property type="match status" value="2"/>
</dbReference>
<dbReference type="Proteomes" id="UP000295741">
    <property type="component" value="Unassembled WGS sequence"/>
</dbReference>
<dbReference type="GO" id="GO:0005615">
    <property type="term" value="C:extracellular space"/>
    <property type="evidence" value="ECO:0007669"/>
    <property type="project" value="TreeGrafter"/>
</dbReference>
<evidence type="ECO:0000259" key="2">
    <source>
        <dbReference type="PROSITE" id="PS50213"/>
    </source>
</evidence>
<dbReference type="InterPro" id="IPR050904">
    <property type="entry name" value="Adhesion/Biosynth-related"/>
</dbReference>
<dbReference type="InterPro" id="IPR000782">
    <property type="entry name" value="FAS1_domain"/>
</dbReference>
<dbReference type="Pfam" id="PF02469">
    <property type="entry name" value="Fasciclin"/>
    <property type="match status" value="2"/>
</dbReference>
<organism evidence="3 4">
    <name type="scientific">Sediminibacterium goheungense</name>
    <dbReference type="NCBI Taxonomy" id="1086393"/>
    <lineage>
        <taxon>Bacteria</taxon>
        <taxon>Pseudomonadati</taxon>
        <taxon>Bacteroidota</taxon>
        <taxon>Chitinophagia</taxon>
        <taxon>Chitinophagales</taxon>
        <taxon>Chitinophagaceae</taxon>
        <taxon>Sediminibacterium</taxon>
    </lineage>
</organism>
<dbReference type="OrthoDB" id="1144324at2"/>
<dbReference type="PANTHER" id="PTHR10900">
    <property type="entry name" value="PERIOSTIN-RELATED"/>
    <property type="match status" value="1"/>
</dbReference>
<dbReference type="EMBL" id="SNWP01000015">
    <property type="protein sequence ID" value="TDO23646.1"/>
    <property type="molecule type" value="Genomic_DNA"/>
</dbReference>
<protein>
    <submittedName>
        <fullName evidence="3">Putative surface protein with fasciclin (FAS1) repeats</fullName>
    </submittedName>
</protein>
<feature type="signal peptide" evidence="1">
    <location>
        <begin position="1"/>
        <end position="22"/>
    </location>
</feature>
<keyword evidence="1" id="KW-0732">Signal</keyword>
<dbReference type="InterPro" id="IPR036378">
    <property type="entry name" value="FAS1_dom_sf"/>
</dbReference>
<proteinExistence type="predicted"/>
<dbReference type="RefSeq" id="WP_133475817.1">
    <property type="nucleotide sequence ID" value="NZ_SNWP01000015.1"/>
</dbReference>
<dbReference type="PANTHER" id="PTHR10900:SF77">
    <property type="entry name" value="FI19380P1"/>
    <property type="match status" value="1"/>
</dbReference>
<feature type="domain" description="FAS1" evidence="2">
    <location>
        <begin position="165"/>
        <end position="306"/>
    </location>
</feature>
<sequence length="308" mass="31613">MIKHTKVFMLASMLFLMLSSCKKDEAVPAKTIAALVTENANLSLLRTAVVRAGLVETLSGQGTFTVFAPDNNAFAAAGLGTEAAINAVPEATLRQILLYHVLGQEYISGNIPSATTELTTAGDARVYVTKNSNGVFVNGSAVITADVDAQNGVVHVINKVLMPPPGNLVQLAQSNPNLSFLVAAVVRASQGTTNVAGVLSGTGPFTVFAPTNTAFQNAGFATVEAIQQANPNTLASILTYHVIGARVFSSDLTEGARPATVNGANVTITLAGGAKVKGNTNTTASNITATDIVASNGVVHVIDAVLLP</sequence>
<dbReference type="Gene3D" id="2.30.180.10">
    <property type="entry name" value="FAS1 domain"/>
    <property type="match status" value="2"/>
</dbReference>
<dbReference type="AlphaFoldDB" id="A0A4R6INS9"/>
<keyword evidence="4" id="KW-1185">Reference proteome</keyword>
<dbReference type="PROSITE" id="PS51257">
    <property type="entry name" value="PROKAR_LIPOPROTEIN"/>
    <property type="match status" value="1"/>
</dbReference>
<reference evidence="3 4" key="1">
    <citation type="submission" date="2019-03" db="EMBL/GenBank/DDBJ databases">
        <title>Genomic Encyclopedia of Archaeal and Bacterial Type Strains, Phase II (KMG-II): from individual species to whole genera.</title>
        <authorList>
            <person name="Goeker M."/>
        </authorList>
    </citation>
    <scope>NUCLEOTIDE SEQUENCE [LARGE SCALE GENOMIC DNA]</scope>
    <source>
        <strain evidence="3 4">DSM 28323</strain>
    </source>
</reference>
<gene>
    <name evidence="3" type="ORF">BC659_3260</name>
</gene>
<feature type="domain" description="FAS1" evidence="2">
    <location>
        <begin position="29"/>
        <end position="161"/>
    </location>
</feature>
<dbReference type="SMART" id="SM00554">
    <property type="entry name" value="FAS1"/>
    <property type="match status" value="2"/>
</dbReference>
<comment type="caution">
    <text evidence="3">The sequence shown here is derived from an EMBL/GenBank/DDBJ whole genome shotgun (WGS) entry which is preliminary data.</text>
</comment>
<evidence type="ECO:0000256" key="1">
    <source>
        <dbReference type="SAM" id="SignalP"/>
    </source>
</evidence>